<dbReference type="AlphaFoldDB" id="A0A4Y2C2Y4"/>
<evidence type="ECO:0000313" key="2">
    <source>
        <dbReference type="EMBL" id="GBL98782.1"/>
    </source>
</evidence>
<feature type="region of interest" description="Disordered" evidence="1">
    <location>
        <begin position="45"/>
        <end position="65"/>
    </location>
</feature>
<organism evidence="2 3">
    <name type="scientific">Araneus ventricosus</name>
    <name type="common">Orbweaver spider</name>
    <name type="synonym">Epeira ventricosa</name>
    <dbReference type="NCBI Taxonomy" id="182803"/>
    <lineage>
        <taxon>Eukaryota</taxon>
        <taxon>Metazoa</taxon>
        <taxon>Ecdysozoa</taxon>
        <taxon>Arthropoda</taxon>
        <taxon>Chelicerata</taxon>
        <taxon>Arachnida</taxon>
        <taxon>Araneae</taxon>
        <taxon>Araneomorphae</taxon>
        <taxon>Entelegynae</taxon>
        <taxon>Araneoidea</taxon>
        <taxon>Araneidae</taxon>
        <taxon>Araneus</taxon>
    </lineage>
</organism>
<accession>A0A4Y2C2Y4</accession>
<reference evidence="2 3" key="1">
    <citation type="journal article" date="2019" name="Sci. Rep.">
        <title>Orb-weaving spider Araneus ventricosus genome elucidates the spidroin gene catalogue.</title>
        <authorList>
            <person name="Kono N."/>
            <person name="Nakamura H."/>
            <person name="Ohtoshi R."/>
            <person name="Moran D.A.P."/>
            <person name="Shinohara A."/>
            <person name="Yoshida Y."/>
            <person name="Fujiwara M."/>
            <person name="Mori M."/>
            <person name="Tomita M."/>
            <person name="Arakawa K."/>
        </authorList>
    </citation>
    <scope>NUCLEOTIDE SEQUENCE [LARGE SCALE GENOMIC DNA]</scope>
</reference>
<dbReference type="EMBL" id="BGPR01000142">
    <property type="protein sequence ID" value="GBL98782.1"/>
    <property type="molecule type" value="Genomic_DNA"/>
</dbReference>
<evidence type="ECO:0000256" key="1">
    <source>
        <dbReference type="SAM" id="MobiDB-lite"/>
    </source>
</evidence>
<comment type="caution">
    <text evidence="2">The sequence shown here is derived from an EMBL/GenBank/DDBJ whole genome shotgun (WGS) entry which is preliminary data.</text>
</comment>
<dbReference type="Proteomes" id="UP000499080">
    <property type="component" value="Unassembled WGS sequence"/>
</dbReference>
<evidence type="ECO:0000313" key="3">
    <source>
        <dbReference type="Proteomes" id="UP000499080"/>
    </source>
</evidence>
<name>A0A4Y2C2Y4_ARAVE</name>
<sequence length="81" mass="9300">MKPDLRTVPTVKVPHQVPTPALQAPLGTLQQLQLLTQQDQLHPVTHVRSLPKKKPPQPEGNRESQRRYTIIQHSFQLKVKK</sequence>
<gene>
    <name evidence="2" type="ORF">AVEN_8662_1</name>
</gene>
<protein>
    <submittedName>
        <fullName evidence="2">Uncharacterized protein</fullName>
    </submittedName>
</protein>
<keyword evidence="3" id="KW-1185">Reference proteome</keyword>
<proteinExistence type="predicted"/>